<dbReference type="InterPro" id="IPR029016">
    <property type="entry name" value="GAF-like_dom_sf"/>
</dbReference>
<dbReference type="InterPro" id="IPR000700">
    <property type="entry name" value="PAS-assoc_C"/>
</dbReference>
<keyword evidence="8" id="KW-0677">Repeat</keyword>
<protein>
    <recommendedName>
        <fullName evidence="3">Blue-light-activated histidine kinase</fullName>
        <ecNumber evidence="2">2.7.13.3</ecNumber>
    </recommendedName>
</protein>
<accession>A0A1X7GW64</accession>
<feature type="domain" description="PAS" evidence="13">
    <location>
        <begin position="31"/>
        <end position="67"/>
    </location>
</feature>
<dbReference type="GO" id="GO:0004673">
    <property type="term" value="F:protein histidine kinase activity"/>
    <property type="evidence" value="ECO:0007669"/>
    <property type="project" value="UniProtKB-EC"/>
</dbReference>
<dbReference type="EC" id="2.7.13.3" evidence="2"/>
<keyword evidence="12" id="KW-0843">Virulence</keyword>
<evidence type="ECO:0000259" key="13">
    <source>
        <dbReference type="PROSITE" id="PS50112"/>
    </source>
</evidence>
<dbReference type="STRING" id="464029.SAMN02982989_4436"/>
<evidence type="ECO:0000256" key="2">
    <source>
        <dbReference type="ARBA" id="ARBA00012438"/>
    </source>
</evidence>
<proteinExistence type="predicted"/>
<dbReference type="PANTHER" id="PTHR41523">
    <property type="entry name" value="TWO-COMPONENT SYSTEM SENSOR PROTEIN"/>
    <property type="match status" value="1"/>
</dbReference>
<dbReference type="Gene3D" id="3.30.450.40">
    <property type="match status" value="2"/>
</dbReference>
<sequence length="738" mass="81511">MVEEQDVYAIGDALQHVAVADPLAALDFGFDAKHLRQLLDALPVAVYTTDAAGLVTYFNQAAADLAGRRPALGTDEWCVTWKLHLPDGTPLTHSECPMAIALTENRSVRGVEAVAERPDGTRVPFMPFPTPLRDENGELVGAVNMLLDISEHKKAERRLRQNEAWLAGQKEAFQAAMNGAPLEKSLGILIETAMKQAESERRCAFYIANPEGTELRHVVGMPDGYVKCVDGLKIGPGSLPCGLAVHRGEPVIMPDVLEEPVWEPWAWLAREFDFRGCWSFPIETASGKVVGSFAMYFKEPNGAADRDRELAAALAHTASIIISRHQESLERERISQALRESERNLAAELAAARHLQSISTSLIREGDVEALYAQIVEAAGEVMHSDMASIQVLDHENDALRLIAHKGFDAEAEATWRWIEHDDATSCGHALKTKTRIVVPDIEADEFMACTPAQEQYRKAGIRAVQSTPLVGRAGHSLGMISTHWRMPHEPSERDLRIFDVLARQAADLIERKESEDALQRRAAQLRLLLDELNHRVKNTLATVQSIAHQTLRHAPTMAEGRKSLDARLIALSRAHNVLTREHWEGANLRELVAEALAAYSNGSGPRRFDVSGNDIRLLPKAGLAISMALHELATNAVKYGALSNENGHVRIRWGGGEDAQLFRLEWSEIDGPPIEQPRRLGFGSRLIKHGLAQDLGGVVELHFEPDGLVFAIDAPLKELCGGDDKPHPRPLDDRWER</sequence>
<dbReference type="SMART" id="SM00911">
    <property type="entry name" value="HWE_HK"/>
    <property type="match status" value="1"/>
</dbReference>
<keyword evidence="4" id="KW-0597">Phosphoprotein</keyword>
<dbReference type="NCBIfam" id="TIGR00229">
    <property type="entry name" value="sensory_box"/>
    <property type="match status" value="1"/>
</dbReference>
<dbReference type="CDD" id="cd00130">
    <property type="entry name" value="PAS"/>
    <property type="match status" value="1"/>
</dbReference>
<evidence type="ECO:0000256" key="6">
    <source>
        <dbReference type="ARBA" id="ARBA00022643"/>
    </source>
</evidence>
<dbReference type="InterPro" id="IPR003018">
    <property type="entry name" value="GAF"/>
</dbReference>
<name>A0A1X7GW64_9HYPH</name>
<dbReference type="InterPro" id="IPR035965">
    <property type="entry name" value="PAS-like_dom_sf"/>
</dbReference>
<dbReference type="SMART" id="SM00065">
    <property type="entry name" value="GAF"/>
    <property type="match status" value="2"/>
</dbReference>
<feature type="domain" description="PAC" evidence="14">
    <location>
        <begin position="109"/>
        <end position="161"/>
    </location>
</feature>
<dbReference type="SUPFAM" id="SSF55874">
    <property type="entry name" value="ATPase domain of HSP90 chaperone/DNA topoisomerase II/histidine kinase"/>
    <property type="match status" value="1"/>
</dbReference>
<keyword evidence="16" id="KW-1185">Reference proteome</keyword>
<evidence type="ECO:0000256" key="12">
    <source>
        <dbReference type="ARBA" id="ARBA00023026"/>
    </source>
</evidence>
<evidence type="ECO:0000256" key="8">
    <source>
        <dbReference type="ARBA" id="ARBA00022737"/>
    </source>
</evidence>
<evidence type="ECO:0000313" key="16">
    <source>
        <dbReference type="Proteomes" id="UP000192903"/>
    </source>
</evidence>
<dbReference type="PROSITE" id="PS50113">
    <property type="entry name" value="PAC"/>
    <property type="match status" value="1"/>
</dbReference>
<evidence type="ECO:0000256" key="3">
    <source>
        <dbReference type="ARBA" id="ARBA00021740"/>
    </source>
</evidence>
<dbReference type="InterPro" id="IPR000014">
    <property type="entry name" value="PAS"/>
</dbReference>
<dbReference type="GO" id="GO:0005524">
    <property type="term" value="F:ATP binding"/>
    <property type="evidence" value="ECO:0007669"/>
    <property type="project" value="UniProtKB-KW"/>
</dbReference>
<keyword evidence="5" id="KW-0285">Flavoprotein</keyword>
<evidence type="ECO:0000256" key="7">
    <source>
        <dbReference type="ARBA" id="ARBA00022679"/>
    </source>
</evidence>
<gene>
    <name evidence="15" type="ORF">SAMN02982989_4436</name>
</gene>
<evidence type="ECO:0000259" key="14">
    <source>
        <dbReference type="PROSITE" id="PS50113"/>
    </source>
</evidence>
<dbReference type="Gene3D" id="3.30.565.10">
    <property type="entry name" value="Histidine kinase-like ATPase, C-terminal domain"/>
    <property type="match status" value="1"/>
</dbReference>
<evidence type="ECO:0000313" key="15">
    <source>
        <dbReference type="EMBL" id="SMF74885.1"/>
    </source>
</evidence>
<keyword evidence="9" id="KW-0547">Nucleotide-binding</keyword>
<dbReference type="Pfam" id="PF08448">
    <property type="entry name" value="PAS_4"/>
    <property type="match status" value="1"/>
</dbReference>
<keyword evidence="10" id="KW-0418">Kinase</keyword>
<keyword evidence="11" id="KW-0067">ATP-binding</keyword>
<dbReference type="Pfam" id="PF13185">
    <property type="entry name" value="GAF_2"/>
    <property type="match status" value="2"/>
</dbReference>
<evidence type="ECO:0000256" key="4">
    <source>
        <dbReference type="ARBA" id="ARBA00022553"/>
    </source>
</evidence>
<keyword evidence="7" id="KW-0808">Transferase</keyword>
<organism evidence="15 16">
    <name type="scientific">Xaviernesmea oryzae</name>
    <dbReference type="NCBI Taxonomy" id="464029"/>
    <lineage>
        <taxon>Bacteria</taxon>
        <taxon>Pseudomonadati</taxon>
        <taxon>Pseudomonadota</taxon>
        <taxon>Alphaproteobacteria</taxon>
        <taxon>Hyphomicrobiales</taxon>
        <taxon>Rhizobiaceae</taxon>
        <taxon>Rhizobium/Agrobacterium group</taxon>
        <taxon>Xaviernesmea</taxon>
    </lineage>
</organism>
<dbReference type="InterPro" id="IPR013656">
    <property type="entry name" value="PAS_4"/>
</dbReference>
<dbReference type="PROSITE" id="PS50112">
    <property type="entry name" value="PAS"/>
    <property type="match status" value="1"/>
</dbReference>
<comment type="catalytic activity">
    <reaction evidence="1">
        <text>ATP + protein L-histidine = ADP + protein N-phospho-L-histidine.</text>
        <dbReference type="EC" id="2.7.13.3"/>
    </reaction>
</comment>
<dbReference type="OrthoDB" id="341208at2"/>
<dbReference type="SUPFAM" id="SSF55781">
    <property type="entry name" value="GAF domain-like"/>
    <property type="match status" value="2"/>
</dbReference>
<evidence type="ECO:0000256" key="9">
    <source>
        <dbReference type="ARBA" id="ARBA00022741"/>
    </source>
</evidence>
<dbReference type="Gene3D" id="3.30.450.20">
    <property type="entry name" value="PAS domain"/>
    <property type="match status" value="1"/>
</dbReference>
<dbReference type="InterPro" id="IPR011102">
    <property type="entry name" value="Sig_transdc_His_kinase_HWE"/>
</dbReference>
<dbReference type="AlphaFoldDB" id="A0A1X7GW64"/>
<evidence type="ECO:0000256" key="1">
    <source>
        <dbReference type="ARBA" id="ARBA00000085"/>
    </source>
</evidence>
<evidence type="ECO:0000256" key="5">
    <source>
        <dbReference type="ARBA" id="ARBA00022630"/>
    </source>
</evidence>
<dbReference type="Proteomes" id="UP000192903">
    <property type="component" value="Unassembled WGS sequence"/>
</dbReference>
<evidence type="ECO:0000256" key="11">
    <source>
        <dbReference type="ARBA" id="ARBA00022840"/>
    </source>
</evidence>
<dbReference type="EMBL" id="FXAF01000011">
    <property type="protein sequence ID" value="SMF74885.1"/>
    <property type="molecule type" value="Genomic_DNA"/>
</dbReference>
<keyword evidence="6" id="KW-0288">FMN</keyword>
<dbReference type="SUPFAM" id="SSF55785">
    <property type="entry name" value="PYP-like sensor domain (PAS domain)"/>
    <property type="match status" value="1"/>
</dbReference>
<dbReference type="Pfam" id="PF07536">
    <property type="entry name" value="HWE_HK"/>
    <property type="match status" value="1"/>
</dbReference>
<evidence type="ECO:0000256" key="10">
    <source>
        <dbReference type="ARBA" id="ARBA00022777"/>
    </source>
</evidence>
<dbReference type="PANTHER" id="PTHR41523:SF7">
    <property type="entry name" value="HISTIDINE KINASE"/>
    <property type="match status" value="1"/>
</dbReference>
<dbReference type="InterPro" id="IPR036890">
    <property type="entry name" value="HATPase_C_sf"/>
</dbReference>
<reference evidence="16" key="1">
    <citation type="submission" date="2017-04" db="EMBL/GenBank/DDBJ databases">
        <authorList>
            <person name="Varghese N."/>
            <person name="Submissions S."/>
        </authorList>
    </citation>
    <scope>NUCLEOTIDE SEQUENCE [LARGE SCALE GENOMIC DNA]</scope>
    <source>
        <strain evidence="16">B4P</strain>
    </source>
</reference>